<keyword evidence="9" id="KW-1185">Reference proteome</keyword>
<dbReference type="InterPro" id="IPR000515">
    <property type="entry name" value="MetI-like"/>
</dbReference>
<organism evidence="8 9">
    <name type="scientific">Lacrimispora celerecrescens</name>
    <dbReference type="NCBI Taxonomy" id="29354"/>
    <lineage>
        <taxon>Bacteria</taxon>
        <taxon>Bacillati</taxon>
        <taxon>Bacillota</taxon>
        <taxon>Clostridia</taxon>
        <taxon>Lachnospirales</taxon>
        <taxon>Lachnospiraceae</taxon>
        <taxon>Lacrimispora</taxon>
    </lineage>
</organism>
<dbReference type="STRING" id="29354.IO98_09580"/>
<dbReference type="PANTHER" id="PTHR30614:SF0">
    <property type="entry name" value="L-CYSTINE TRANSPORT SYSTEM PERMEASE PROTEIN TCYL"/>
    <property type="match status" value="1"/>
</dbReference>
<dbReference type="OrthoDB" id="9787841at2"/>
<name>A0A084JMM5_9FIRM</name>
<dbReference type="PROSITE" id="PS50928">
    <property type="entry name" value="ABC_TM1"/>
    <property type="match status" value="1"/>
</dbReference>
<dbReference type="CDD" id="cd06261">
    <property type="entry name" value="TM_PBP2"/>
    <property type="match status" value="1"/>
</dbReference>
<dbReference type="PANTHER" id="PTHR30614">
    <property type="entry name" value="MEMBRANE COMPONENT OF AMINO ACID ABC TRANSPORTER"/>
    <property type="match status" value="1"/>
</dbReference>
<gene>
    <name evidence="8" type="ORF">IO98_09580</name>
</gene>
<comment type="similarity">
    <text evidence="6">Belongs to the binding-protein-dependent transport system permease family.</text>
</comment>
<evidence type="ECO:0000256" key="1">
    <source>
        <dbReference type="ARBA" id="ARBA00004141"/>
    </source>
</evidence>
<dbReference type="GO" id="GO:0005886">
    <property type="term" value="C:plasma membrane"/>
    <property type="evidence" value="ECO:0007669"/>
    <property type="project" value="UniProtKB-SubCell"/>
</dbReference>
<sequence>MNFNTAHFYESFLYGIKYFPNTLRLVFIPLAIGLTLGTVIALARVYKVPVLCKLLGIFVTVYQGVPIVVALMIYNLVFMLKFNDLAGFLHIKTKAADVDNIWVGIFALSLTAVCSISEAIRGALLSIDKGQDEAGYSVGLTKVQTIRRIIIPQMIPAAIPTLINHVVGLIKASSVVMAIGIIEIVAGATIPSSRTYSFFEGYVAAAVIYWAFTIMIEYLAKVLRRHTGRFRRNPYD</sequence>
<feature type="transmembrane region" description="Helical" evidence="6">
    <location>
        <begin position="202"/>
        <end position="223"/>
    </location>
</feature>
<dbReference type="Pfam" id="PF00528">
    <property type="entry name" value="BPD_transp_1"/>
    <property type="match status" value="1"/>
</dbReference>
<protein>
    <submittedName>
        <fullName evidence="8">Amino acid ABC transporter permease</fullName>
    </submittedName>
</protein>
<comment type="subcellular location">
    <subcellularLocation>
        <location evidence="6">Cell membrane</location>
        <topology evidence="6">Multi-pass membrane protein</topology>
    </subcellularLocation>
    <subcellularLocation>
        <location evidence="1">Membrane</location>
        <topology evidence="1">Multi-pass membrane protein</topology>
    </subcellularLocation>
</comment>
<evidence type="ECO:0000256" key="6">
    <source>
        <dbReference type="RuleBase" id="RU363032"/>
    </source>
</evidence>
<keyword evidence="2 6" id="KW-0812">Transmembrane</keyword>
<reference evidence="8 9" key="1">
    <citation type="submission" date="2014-07" db="EMBL/GenBank/DDBJ databases">
        <title>Draft genome of Clostridium celerecrescens 152B isolated from sediments associated with methane hydrate from Krishna Godavari basin.</title>
        <authorList>
            <person name="Honkalas V.S."/>
            <person name="Dabir A.P."/>
            <person name="Arora P."/>
            <person name="Dhakephalkar P.K."/>
        </authorList>
    </citation>
    <scope>NUCLEOTIDE SEQUENCE [LARGE SCALE GENOMIC DNA]</scope>
    <source>
        <strain evidence="8 9">152B</strain>
    </source>
</reference>
<feature type="transmembrane region" description="Helical" evidence="6">
    <location>
        <begin position="23"/>
        <end position="43"/>
    </location>
</feature>
<dbReference type="GO" id="GO:0006865">
    <property type="term" value="P:amino acid transport"/>
    <property type="evidence" value="ECO:0007669"/>
    <property type="project" value="UniProtKB-KW"/>
</dbReference>
<keyword evidence="3" id="KW-0029">Amino-acid transport</keyword>
<comment type="caution">
    <text evidence="8">The sequence shown here is derived from an EMBL/GenBank/DDBJ whole genome shotgun (WGS) entry which is preliminary data.</text>
</comment>
<dbReference type="SUPFAM" id="SSF161098">
    <property type="entry name" value="MetI-like"/>
    <property type="match status" value="1"/>
</dbReference>
<feature type="transmembrane region" description="Helical" evidence="6">
    <location>
        <begin position="55"/>
        <end position="80"/>
    </location>
</feature>
<dbReference type="InterPro" id="IPR035906">
    <property type="entry name" value="MetI-like_sf"/>
</dbReference>
<accession>A0A084JMM5</accession>
<feature type="transmembrane region" description="Helical" evidence="6">
    <location>
        <begin position="100"/>
        <end position="120"/>
    </location>
</feature>
<evidence type="ECO:0000256" key="2">
    <source>
        <dbReference type="ARBA" id="ARBA00022692"/>
    </source>
</evidence>
<evidence type="ECO:0000313" key="8">
    <source>
        <dbReference type="EMBL" id="KEZ90209.1"/>
    </source>
</evidence>
<dbReference type="InterPro" id="IPR043429">
    <property type="entry name" value="ArtM/GltK/GlnP/TcyL/YhdX-like"/>
</dbReference>
<feature type="domain" description="ABC transmembrane type-1" evidence="7">
    <location>
        <begin position="19"/>
        <end position="220"/>
    </location>
</feature>
<evidence type="ECO:0000256" key="5">
    <source>
        <dbReference type="ARBA" id="ARBA00023136"/>
    </source>
</evidence>
<dbReference type="Gene3D" id="1.10.3720.10">
    <property type="entry name" value="MetI-like"/>
    <property type="match status" value="1"/>
</dbReference>
<dbReference type="Proteomes" id="UP000028525">
    <property type="component" value="Unassembled WGS sequence"/>
</dbReference>
<dbReference type="AlphaFoldDB" id="A0A084JMM5"/>
<feature type="transmembrane region" description="Helical" evidence="6">
    <location>
        <begin position="169"/>
        <end position="190"/>
    </location>
</feature>
<proteinExistence type="inferred from homology"/>
<keyword evidence="5 6" id="KW-0472">Membrane</keyword>
<keyword evidence="6" id="KW-0813">Transport</keyword>
<dbReference type="RefSeq" id="WP_038280476.1">
    <property type="nucleotide sequence ID" value="NZ_JPME01000012.1"/>
</dbReference>
<keyword evidence="4 6" id="KW-1133">Transmembrane helix</keyword>
<evidence type="ECO:0000259" key="7">
    <source>
        <dbReference type="PROSITE" id="PS50928"/>
    </source>
</evidence>
<evidence type="ECO:0000256" key="3">
    <source>
        <dbReference type="ARBA" id="ARBA00022970"/>
    </source>
</evidence>
<dbReference type="GO" id="GO:0055085">
    <property type="term" value="P:transmembrane transport"/>
    <property type="evidence" value="ECO:0007669"/>
    <property type="project" value="InterPro"/>
</dbReference>
<evidence type="ECO:0000313" key="9">
    <source>
        <dbReference type="Proteomes" id="UP000028525"/>
    </source>
</evidence>
<evidence type="ECO:0000256" key="4">
    <source>
        <dbReference type="ARBA" id="ARBA00022989"/>
    </source>
</evidence>
<dbReference type="EMBL" id="JPME01000012">
    <property type="protein sequence ID" value="KEZ90209.1"/>
    <property type="molecule type" value="Genomic_DNA"/>
</dbReference>